<evidence type="ECO:0000256" key="6">
    <source>
        <dbReference type="ARBA" id="ARBA00048132"/>
    </source>
</evidence>
<evidence type="ECO:0000256" key="3">
    <source>
        <dbReference type="ARBA" id="ARBA00023002"/>
    </source>
</evidence>
<keyword evidence="2 7" id="KW-0274">FAD</keyword>
<dbReference type="Gene3D" id="3.50.50.60">
    <property type="entry name" value="FAD/NAD(P)-binding domain"/>
    <property type="match status" value="2"/>
</dbReference>
<dbReference type="Pfam" id="PF07992">
    <property type="entry name" value="Pyr_redox_2"/>
    <property type="match status" value="1"/>
</dbReference>
<dbReference type="InterPro" id="IPR023753">
    <property type="entry name" value="FAD/NAD-binding_dom"/>
</dbReference>
<keyword evidence="12" id="KW-1185">Reference proteome</keyword>
<sequence length="315" mass="33543">MEDVKTYDIAIIGAGPAGLTAGLYAARAGLKPAIFERLSPGGQLAQTEHLENYPGYNVNTSGFDLAMVMADQAFSFGAQLISEDVTSVEDMGTVKVLRTPFGTYWAKAVVIATGARPKKLGLPREEELTGKGVSYCATCDGNFFRGKDVVVIGGGDTAAADAIYLSRICRKVYLVHRRDTLRATPIYHDRLRELPNLEFCWNSVVTSLLEADGRLSGVQIANAVTKEQRVLDASAVFIAVGMAPNSDGFSSVVPLSPEGYVLTSEGVKTPVRGIFAAGDVRTTPLRQVVTAVADGALAALAAAEYLDELADMEEE</sequence>
<dbReference type="NCBIfam" id="TIGR01292">
    <property type="entry name" value="TRX_reduct"/>
    <property type="match status" value="1"/>
</dbReference>
<evidence type="ECO:0000256" key="1">
    <source>
        <dbReference type="ARBA" id="ARBA00022630"/>
    </source>
</evidence>
<dbReference type="RefSeq" id="WP_123184601.1">
    <property type="nucleotide sequence ID" value="NZ_CANPEU010000001.1"/>
</dbReference>
<gene>
    <name evidence="11" type="primary">trxB</name>
    <name evidence="11" type="ORF">E5982_01035</name>
    <name evidence="10" type="ORF">FHR31_000343</name>
</gene>
<organism evidence="10 13">
    <name type="scientific">Parvibacter caecicola</name>
    <dbReference type="NCBI Taxonomy" id="747645"/>
    <lineage>
        <taxon>Bacteria</taxon>
        <taxon>Bacillati</taxon>
        <taxon>Actinomycetota</taxon>
        <taxon>Coriobacteriia</taxon>
        <taxon>Coriobacteriales</taxon>
        <taxon>Coriobacteriaceae</taxon>
        <taxon>Parvibacter</taxon>
    </lineage>
</organism>
<protein>
    <recommendedName>
        <fullName evidence="7">Thioredoxin reductase</fullName>
        <ecNumber evidence="7">1.8.1.9</ecNumber>
    </recommendedName>
</protein>
<evidence type="ECO:0000256" key="7">
    <source>
        <dbReference type="RuleBase" id="RU003880"/>
    </source>
</evidence>
<evidence type="ECO:0000256" key="8">
    <source>
        <dbReference type="RuleBase" id="RU003881"/>
    </source>
</evidence>
<reference evidence="11 12" key="1">
    <citation type="submission" date="2019-04" db="EMBL/GenBank/DDBJ databases">
        <title>Microbes associate with the intestines of laboratory mice.</title>
        <authorList>
            <person name="Navarre W."/>
            <person name="Wong E."/>
            <person name="Huang K.C."/>
            <person name="Tropini C."/>
            <person name="Ng K."/>
            <person name="Yu B."/>
        </authorList>
    </citation>
    <scope>NUCLEOTIDE SEQUENCE [LARGE SCALE GENOMIC DNA]</scope>
    <source>
        <strain evidence="11 12">NM48_B13</strain>
    </source>
</reference>
<dbReference type="Proteomes" id="UP000309454">
    <property type="component" value="Unassembled WGS sequence"/>
</dbReference>
<dbReference type="EMBL" id="SSTM01000001">
    <property type="protein sequence ID" value="TJW12222.1"/>
    <property type="molecule type" value="Genomic_DNA"/>
</dbReference>
<dbReference type="InterPro" id="IPR005982">
    <property type="entry name" value="Thioredox_Rdtase"/>
</dbReference>
<dbReference type="SUPFAM" id="SSF51905">
    <property type="entry name" value="FAD/NAD(P)-binding domain"/>
    <property type="match status" value="1"/>
</dbReference>
<comment type="caution">
    <text evidence="10">The sequence shown here is derived from an EMBL/GenBank/DDBJ whole genome shotgun (WGS) entry which is preliminary data.</text>
</comment>
<dbReference type="GO" id="GO:0004791">
    <property type="term" value="F:thioredoxin-disulfide reductase (NADPH) activity"/>
    <property type="evidence" value="ECO:0007669"/>
    <property type="project" value="UniProtKB-UniRule"/>
</dbReference>
<dbReference type="GeneID" id="93355909"/>
<dbReference type="EC" id="1.8.1.9" evidence="7"/>
<evidence type="ECO:0000256" key="2">
    <source>
        <dbReference type="ARBA" id="ARBA00022827"/>
    </source>
</evidence>
<dbReference type="PRINTS" id="PR00469">
    <property type="entry name" value="PNDRDTASEII"/>
</dbReference>
<dbReference type="Proteomes" id="UP000530850">
    <property type="component" value="Unassembled WGS sequence"/>
</dbReference>
<comment type="cofactor">
    <cofactor evidence="8">
        <name>FAD</name>
        <dbReference type="ChEBI" id="CHEBI:57692"/>
    </cofactor>
    <text evidence="8">Binds 1 FAD per subunit.</text>
</comment>
<keyword evidence="8" id="KW-0521">NADP</keyword>
<comment type="subunit">
    <text evidence="7">Homodimer.</text>
</comment>
<feature type="domain" description="FAD/NAD(P)-binding" evidence="9">
    <location>
        <begin position="7"/>
        <end position="295"/>
    </location>
</feature>
<dbReference type="PANTHER" id="PTHR48105">
    <property type="entry name" value="THIOREDOXIN REDUCTASE 1-RELATED-RELATED"/>
    <property type="match status" value="1"/>
</dbReference>
<dbReference type="AlphaFoldDB" id="A0A3N0ACH1"/>
<comment type="similarity">
    <text evidence="7">Belongs to the class-II pyridine nucleotide-disulfide oxidoreductase family.</text>
</comment>
<evidence type="ECO:0000313" key="13">
    <source>
        <dbReference type="Proteomes" id="UP000530850"/>
    </source>
</evidence>
<dbReference type="EMBL" id="JACHYA010000001">
    <property type="protein sequence ID" value="MBB3170563.1"/>
    <property type="molecule type" value="Genomic_DNA"/>
</dbReference>
<dbReference type="GO" id="GO:0019430">
    <property type="term" value="P:removal of superoxide radicals"/>
    <property type="evidence" value="ECO:0007669"/>
    <property type="project" value="UniProtKB-UniRule"/>
</dbReference>
<evidence type="ECO:0000313" key="11">
    <source>
        <dbReference type="EMBL" id="TJW12222.1"/>
    </source>
</evidence>
<evidence type="ECO:0000256" key="5">
    <source>
        <dbReference type="ARBA" id="ARBA00023284"/>
    </source>
</evidence>
<keyword evidence="5 7" id="KW-0676">Redox-active center</keyword>
<reference evidence="10 13" key="2">
    <citation type="submission" date="2020-08" db="EMBL/GenBank/DDBJ databases">
        <title>Sequencing the genomes of 1000 actinobacteria strains.</title>
        <authorList>
            <person name="Klenk H.-P."/>
        </authorList>
    </citation>
    <scope>NUCLEOTIDE SEQUENCE [LARGE SCALE GENOMIC DNA]</scope>
    <source>
        <strain evidence="10 13">DSM 22242</strain>
    </source>
</reference>
<evidence type="ECO:0000313" key="12">
    <source>
        <dbReference type="Proteomes" id="UP000309454"/>
    </source>
</evidence>
<keyword evidence="1 7" id="KW-0285">Flavoprotein</keyword>
<comment type="catalytic activity">
    <reaction evidence="6 7">
        <text>[thioredoxin]-dithiol + NADP(+) = [thioredoxin]-disulfide + NADPH + H(+)</text>
        <dbReference type="Rhea" id="RHEA:20345"/>
        <dbReference type="Rhea" id="RHEA-COMP:10698"/>
        <dbReference type="Rhea" id="RHEA-COMP:10700"/>
        <dbReference type="ChEBI" id="CHEBI:15378"/>
        <dbReference type="ChEBI" id="CHEBI:29950"/>
        <dbReference type="ChEBI" id="CHEBI:50058"/>
        <dbReference type="ChEBI" id="CHEBI:57783"/>
        <dbReference type="ChEBI" id="CHEBI:58349"/>
        <dbReference type="EC" id="1.8.1.9"/>
    </reaction>
</comment>
<evidence type="ECO:0000256" key="4">
    <source>
        <dbReference type="ARBA" id="ARBA00023157"/>
    </source>
</evidence>
<dbReference type="GO" id="GO:0005737">
    <property type="term" value="C:cytoplasm"/>
    <property type="evidence" value="ECO:0007669"/>
    <property type="project" value="InterPro"/>
</dbReference>
<dbReference type="InterPro" id="IPR050097">
    <property type="entry name" value="Ferredoxin-NADP_redctase_2"/>
</dbReference>
<dbReference type="InterPro" id="IPR036188">
    <property type="entry name" value="FAD/NAD-bd_sf"/>
</dbReference>
<accession>A0A3N0ACH1</accession>
<dbReference type="PRINTS" id="PR00368">
    <property type="entry name" value="FADPNR"/>
</dbReference>
<dbReference type="PROSITE" id="PS00573">
    <property type="entry name" value="PYRIDINE_REDOX_2"/>
    <property type="match status" value="1"/>
</dbReference>
<keyword evidence="3 7" id="KW-0560">Oxidoreductase</keyword>
<proteinExistence type="inferred from homology"/>
<evidence type="ECO:0000313" key="10">
    <source>
        <dbReference type="EMBL" id="MBB3170563.1"/>
    </source>
</evidence>
<evidence type="ECO:0000259" key="9">
    <source>
        <dbReference type="Pfam" id="PF07992"/>
    </source>
</evidence>
<name>A0A3N0ACH1_9ACTN</name>
<dbReference type="InterPro" id="IPR008255">
    <property type="entry name" value="Pyr_nucl-diS_OxRdtase_2_AS"/>
</dbReference>
<dbReference type="OrthoDB" id="109585at2"/>
<keyword evidence="4" id="KW-1015">Disulfide bond</keyword>